<dbReference type="Gene3D" id="3.30.70.120">
    <property type="match status" value="1"/>
</dbReference>
<keyword evidence="2" id="KW-1003">Cell membrane</keyword>
<reference evidence="9" key="1">
    <citation type="journal article" date="2015" name="Genome Announc.">
        <title>Draft Genome Sequence of Anaerolineae Strain TC1, a Novel Isolate from a Methanogenic Wastewater Treatment System.</title>
        <authorList>
            <person name="Matsuura N."/>
            <person name="Tourlousse D.M."/>
            <person name="Sun L."/>
            <person name="Toyonaga M."/>
            <person name="Kuroda K."/>
            <person name="Ohashi A."/>
            <person name="Cruz R."/>
            <person name="Yamaguchi T."/>
            <person name="Sekiguchi Y."/>
        </authorList>
    </citation>
    <scope>NUCLEOTIDE SEQUENCE [LARGE SCALE GENOMIC DNA]</scope>
    <source>
        <strain evidence="9">TC1</strain>
    </source>
</reference>
<evidence type="ECO:0000256" key="1">
    <source>
        <dbReference type="ARBA" id="ARBA00004651"/>
    </source>
</evidence>
<comment type="subcellular location">
    <subcellularLocation>
        <location evidence="1">Cell membrane</location>
        <topology evidence="1">Multi-pass membrane protein</topology>
    </subcellularLocation>
</comment>
<dbReference type="InterPro" id="IPR022930">
    <property type="entry name" value="UPF0316"/>
</dbReference>
<feature type="domain" description="DUF2179" evidence="7">
    <location>
        <begin position="118"/>
        <end position="164"/>
    </location>
</feature>
<keyword evidence="4 6" id="KW-1133">Transmembrane helix</keyword>
<name>A0A0K8P9L8_9CHLR</name>
<dbReference type="Pfam" id="PF18955">
    <property type="entry name" value="DUF5698"/>
    <property type="match status" value="1"/>
</dbReference>
<evidence type="ECO:0000313" key="10">
    <source>
        <dbReference type="Proteomes" id="UP000053370"/>
    </source>
</evidence>
<evidence type="ECO:0000256" key="3">
    <source>
        <dbReference type="ARBA" id="ARBA00022692"/>
    </source>
</evidence>
<feature type="transmembrane region" description="Helical" evidence="6">
    <location>
        <begin position="67"/>
        <end position="87"/>
    </location>
</feature>
<dbReference type="PANTHER" id="PTHR40060:SF1">
    <property type="entry name" value="UPF0316 PROTEIN YEBE"/>
    <property type="match status" value="1"/>
</dbReference>
<dbReference type="InterPro" id="IPR044035">
    <property type="entry name" value="DUF5698"/>
</dbReference>
<evidence type="ECO:0000259" key="8">
    <source>
        <dbReference type="Pfam" id="PF18955"/>
    </source>
</evidence>
<evidence type="ECO:0000256" key="6">
    <source>
        <dbReference type="SAM" id="Phobius"/>
    </source>
</evidence>
<dbReference type="RefSeq" id="WP_062277416.1">
    <property type="nucleotide sequence ID" value="NZ_DF968179.1"/>
</dbReference>
<evidence type="ECO:0000313" key="9">
    <source>
        <dbReference type="EMBL" id="GAP39326.1"/>
    </source>
</evidence>
<dbReference type="Proteomes" id="UP000053370">
    <property type="component" value="Unassembled WGS sequence"/>
</dbReference>
<dbReference type="InterPro" id="IPR019264">
    <property type="entry name" value="DUF2179"/>
</dbReference>
<organism evidence="9">
    <name type="scientific">Flexilinea flocculi</name>
    <dbReference type="NCBI Taxonomy" id="1678840"/>
    <lineage>
        <taxon>Bacteria</taxon>
        <taxon>Bacillati</taxon>
        <taxon>Chloroflexota</taxon>
        <taxon>Anaerolineae</taxon>
        <taxon>Anaerolineales</taxon>
        <taxon>Anaerolineaceae</taxon>
        <taxon>Flexilinea</taxon>
    </lineage>
</organism>
<dbReference type="OrthoDB" id="48231at2"/>
<dbReference type="GO" id="GO:0005886">
    <property type="term" value="C:plasma membrane"/>
    <property type="evidence" value="ECO:0007669"/>
    <property type="project" value="UniProtKB-SubCell"/>
</dbReference>
<keyword evidence="5 6" id="KW-0472">Membrane</keyword>
<feature type="domain" description="DUF5698" evidence="8">
    <location>
        <begin position="28"/>
        <end position="85"/>
    </location>
</feature>
<keyword evidence="10" id="KW-1185">Reference proteome</keyword>
<dbReference type="AlphaFoldDB" id="A0A0K8P9L8"/>
<proteinExistence type="predicted"/>
<dbReference type="PANTHER" id="PTHR40060">
    <property type="entry name" value="UPF0316 PROTEIN YEBE"/>
    <property type="match status" value="1"/>
</dbReference>
<accession>A0A0K8P9L8</accession>
<gene>
    <name evidence="9" type="ORF">ATC1_11254</name>
</gene>
<sequence>MEMLFTKEILVGGLLIFVLRVLDTSMDTLRVLFVVRGKKVLVWLLGATQATLFILAISRVLSGENNLITILGYSLGFATGNIIGMTIEERLAVGYKKISIISRDSGSEIASALRDAGYGVTELCGKGKDGDVCMLHANIKRKHVKDVEKIVNGIDKNAFITSDDFNPVNRSGFWRK</sequence>
<protein>
    <submittedName>
        <fullName evidence="9">Uncharacterized protein YebE, UPF0316 family</fullName>
    </submittedName>
</protein>
<evidence type="ECO:0000259" key="7">
    <source>
        <dbReference type="Pfam" id="PF10035"/>
    </source>
</evidence>
<dbReference type="EMBL" id="DF968179">
    <property type="protein sequence ID" value="GAP39326.1"/>
    <property type="molecule type" value="Genomic_DNA"/>
</dbReference>
<dbReference type="Pfam" id="PF10035">
    <property type="entry name" value="DUF2179"/>
    <property type="match status" value="1"/>
</dbReference>
<dbReference type="CDD" id="cd16381">
    <property type="entry name" value="YitT_C_like_1"/>
    <property type="match status" value="1"/>
</dbReference>
<evidence type="ECO:0000256" key="2">
    <source>
        <dbReference type="ARBA" id="ARBA00022475"/>
    </source>
</evidence>
<evidence type="ECO:0000256" key="4">
    <source>
        <dbReference type="ARBA" id="ARBA00022989"/>
    </source>
</evidence>
<evidence type="ECO:0000256" key="5">
    <source>
        <dbReference type="ARBA" id="ARBA00023136"/>
    </source>
</evidence>
<dbReference type="InterPro" id="IPR015867">
    <property type="entry name" value="N-reg_PII/ATP_PRibTrfase_C"/>
</dbReference>
<keyword evidence="3 6" id="KW-0812">Transmembrane</keyword>
<feature type="transmembrane region" description="Helical" evidence="6">
    <location>
        <begin position="40"/>
        <end position="61"/>
    </location>
</feature>